<feature type="domain" description="Mechanosensitive ion channel MscS" evidence="10">
    <location>
        <begin position="850"/>
        <end position="914"/>
    </location>
</feature>
<evidence type="ECO:0000256" key="3">
    <source>
        <dbReference type="ARBA" id="ARBA00022448"/>
    </source>
</evidence>
<dbReference type="Pfam" id="PF13458">
    <property type="entry name" value="Peripla_BP_6"/>
    <property type="match status" value="1"/>
</dbReference>
<dbReference type="InterPro" id="IPR000709">
    <property type="entry name" value="Leu_Ile_Val-bd"/>
</dbReference>
<evidence type="ECO:0000256" key="8">
    <source>
        <dbReference type="ARBA" id="ARBA00023136"/>
    </source>
</evidence>
<evidence type="ECO:0000256" key="5">
    <source>
        <dbReference type="ARBA" id="ARBA00022729"/>
    </source>
</evidence>
<dbReference type="InterPro" id="IPR028082">
    <property type="entry name" value="Peripla_BP_I"/>
</dbReference>
<feature type="transmembrane region" description="Helical" evidence="9">
    <location>
        <begin position="836"/>
        <end position="859"/>
    </location>
</feature>
<comment type="caution">
    <text evidence="12">The sequence shown here is derived from an EMBL/GenBank/DDBJ whole genome shotgun (WGS) entry which is preliminary data.</text>
</comment>
<feature type="domain" description="Leucine-binding protein" evidence="11">
    <location>
        <begin position="37"/>
        <end position="375"/>
    </location>
</feature>
<proteinExistence type="inferred from homology"/>
<dbReference type="PRINTS" id="PR00337">
    <property type="entry name" value="LEUILEVALBP"/>
</dbReference>
<evidence type="ECO:0000259" key="11">
    <source>
        <dbReference type="Pfam" id="PF13458"/>
    </source>
</evidence>
<dbReference type="EMBL" id="JABBNT010000001">
    <property type="protein sequence ID" value="NMM43239.1"/>
    <property type="molecule type" value="Genomic_DNA"/>
</dbReference>
<keyword evidence="7 9" id="KW-1133">Transmembrane helix</keyword>
<keyword evidence="13" id="KW-1185">Reference proteome</keyword>
<evidence type="ECO:0000256" key="4">
    <source>
        <dbReference type="ARBA" id="ARBA00022692"/>
    </source>
</evidence>
<dbReference type="AlphaFoldDB" id="A0A7Y0HFG8"/>
<keyword evidence="4 9" id="KW-0812">Transmembrane</keyword>
<feature type="transmembrane region" description="Helical" evidence="9">
    <location>
        <begin position="729"/>
        <end position="750"/>
    </location>
</feature>
<dbReference type="GO" id="GO:0008381">
    <property type="term" value="F:mechanosensitive monoatomic ion channel activity"/>
    <property type="evidence" value="ECO:0007669"/>
    <property type="project" value="UniProtKB-ARBA"/>
</dbReference>
<dbReference type="InterPro" id="IPR006685">
    <property type="entry name" value="MscS_channel_2nd"/>
</dbReference>
<dbReference type="SUPFAM" id="SSF50182">
    <property type="entry name" value="Sm-like ribonucleoproteins"/>
    <property type="match status" value="1"/>
</dbReference>
<evidence type="ECO:0000313" key="13">
    <source>
        <dbReference type="Proteomes" id="UP000539372"/>
    </source>
</evidence>
<dbReference type="GO" id="GO:0006865">
    <property type="term" value="P:amino acid transport"/>
    <property type="evidence" value="ECO:0007669"/>
    <property type="project" value="UniProtKB-KW"/>
</dbReference>
<sequence>MTKRNMFIVILLAVAITSAVFSLVTRVTVLDLNTSSPVRIAVVGPMSGPESALGDAMRRGAELAAKRANENGGVSGHAVVVEAFDDANDPKRAAEIAEEIVGRGDIVSVVGHWSSAATRVAEPIYEAAGLPVIVTAPAEPRSESDEAGTVYRTVFDDLEQTRFLANYLRNVVGQETVSIIHANTARGRDLAAAFDATYRRFGTKVLNYWDYDPDDLAGLTARADAIAQEIRDRKLTGHIFIQGGAPQAAKIAVALRQAKVRNGIVGLADMASTAFVSAVQEALPDGDPAASVTNGMFVTTPLLFDTATEVAQNFRTDYLAEYGTVPDWVSAYTFDAAQLTIDALIDDLGPDADSGKAQLDDMATLHSAIRGFLDRFDHVERARRTVGGERYFGPNGTNTTSVQIGLYNGSSMISALTQLQPILERGVTGFLDLVQAGKVLYVNDRFMYKTNVVYTGVQLLNVEEVREGQGEESRTLEDRYRIDFLVWFRYRGNFEPQDVVFVNAVEPITLSAPDKTGTDGDLSYASYRVSGQFKLEFSDIKHPYGTVLTGLGFHHRLLSRNNLMYVTDVLGMGLAKARNDAVASVQEDKETGAFAEEAESWLNMLGLDQVDLAAFFSTGPSGDPLLDGLSERRVFAGMPDWVPARSWISQEVYEGTGEGDPSFIGYGKQAPEFTRIDLGVILGPAGVDPADAVPYNWFVYLLIFSIVILIFAAIMDRKDRGQFWRVQTLGMRVIGWPVLLVSASTLMLDYSAQNLPNAVTDALVMLFDSLWWIVPARLLAISIERFFWVPIEEKSGRRIPNVVRLFASGSIYLLAIFGVIAFVFDQRLTSLLATSGLLATIIGLAIHANIANIFSGIVLNIERPFKVGDWVQIDETTGIVTDITWRTMRLLTREGYHVSIPNGVVSESLIENYSTGEMVRFSSEFFVPERFSPDKVDQSIRAAESRIRDALKRMLKRDDALDDYTWRYDGVKVFELGLFHRFRVDYWIDEYNDFEIVREAVYAEVFRQFGIDGIEQGPAPMDINLKRDKAAAAATGTAPTNS</sequence>
<feature type="transmembrane region" description="Helical" evidence="9">
    <location>
        <begin position="770"/>
        <end position="791"/>
    </location>
</feature>
<evidence type="ECO:0000313" key="12">
    <source>
        <dbReference type="EMBL" id="NMM43239.1"/>
    </source>
</evidence>
<dbReference type="PANTHER" id="PTHR47151:SF2">
    <property type="entry name" value="AMINO ACID BINDING PROTEIN"/>
    <property type="match status" value="1"/>
</dbReference>
<dbReference type="Gene3D" id="3.40.50.2300">
    <property type="match status" value="2"/>
</dbReference>
<dbReference type="SUPFAM" id="SSF53822">
    <property type="entry name" value="Periplasmic binding protein-like I"/>
    <property type="match status" value="1"/>
</dbReference>
<evidence type="ECO:0000259" key="10">
    <source>
        <dbReference type="Pfam" id="PF00924"/>
    </source>
</evidence>
<dbReference type="Pfam" id="PF00924">
    <property type="entry name" value="MS_channel_2nd"/>
    <property type="match status" value="1"/>
</dbReference>
<comment type="similarity">
    <text evidence="2">Belongs to the leucine-binding protein family.</text>
</comment>
<dbReference type="InterPro" id="IPR023408">
    <property type="entry name" value="MscS_beta-dom_sf"/>
</dbReference>
<evidence type="ECO:0000256" key="2">
    <source>
        <dbReference type="ARBA" id="ARBA00010062"/>
    </source>
</evidence>
<dbReference type="RefSeq" id="WP_169623532.1">
    <property type="nucleotide sequence ID" value="NZ_JABBNT010000001.1"/>
</dbReference>
<evidence type="ECO:0000256" key="9">
    <source>
        <dbReference type="SAM" id="Phobius"/>
    </source>
</evidence>
<keyword evidence="8 9" id="KW-0472">Membrane</keyword>
<feature type="transmembrane region" description="Helical" evidence="9">
    <location>
        <begin position="803"/>
        <end position="824"/>
    </location>
</feature>
<evidence type="ECO:0000256" key="6">
    <source>
        <dbReference type="ARBA" id="ARBA00022970"/>
    </source>
</evidence>
<dbReference type="Gene3D" id="1.10.287.1260">
    <property type="match status" value="1"/>
</dbReference>
<dbReference type="Gene3D" id="2.30.30.60">
    <property type="match status" value="1"/>
</dbReference>
<organism evidence="12 13">
    <name type="scientific">Pacificispira spongiicola</name>
    <dbReference type="NCBI Taxonomy" id="2729598"/>
    <lineage>
        <taxon>Bacteria</taxon>
        <taxon>Pseudomonadati</taxon>
        <taxon>Pseudomonadota</taxon>
        <taxon>Alphaproteobacteria</taxon>
        <taxon>Rhodospirillales</taxon>
        <taxon>Rhodospirillaceae</taxon>
        <taxon>Pacificispira</taxon>
    </lineage>
</organism>
<accession>A0A7Y0HFG8</accession>
<evidence type="ECO:0000256" key="7">
    <source>
        <dbReference type="ARBA" id="ARBA00022989"/>
    </source>
</evidence>
<reference evidence="12 13" key="1">
    <citation type="submission" date="2020-04" db="EMBL/GenBank/DDBJ databases">
        <title>Rhodospirillaceae bacterium KN72 isolated from deep sea.</title>
        <authorList>
            <person name="Zhang D.-C."/>
        </authorList>
    </citation>
    <scope>NUCLEOTIDE SEQUENCE [LARGE SCALE GENOMIC DNA]</scope>
    <source>
        <strain evidence="12 13">KN72</strain>
    </source>
</reference>
<keyword evidence="3" id="KW-0813">Transport</keyword>
<evidence type="ECO:0000256" key="1">
    <source>
        <dbReference type="ARBA" id="ARBA00004370"/>
    </source>
</evidence>
<name>A0A7Y0HFG8_9PROT</name>
<dbReference type="PANTHER" id="PTHR47151">
    <property type="entry name" value="LEU/ILE/VAL-BINDING ABC TRANSPORTER SUBUNIT"/>
    <property type="match status" value="1"/>
</dbReference>
<dbReference type="InterPro" id="IPR010920">
    <property type="entry name" value="LSM_dom_sf"/>
</dbReference>
<dbReference type="Proteomes" id="UP000539372">
    <property type="component" value="Unassembled WGS sequence"/>
</dbReference>
<protein>
    <submittedName>
        <fullName evidence="12">ABC transporter substrate-binding protein</fullName>
    </submittedName>
</protein>
<dbReference type="InterPro" id="IPR028081">
    <property type="entry name" value="Leu-bd"/>
</dbReference>
<gene>
    <name evidence="12" type="ORF">HH303_02035</name>
</gene>
<feature type="transmembrane region" description="Helical" evidence="9">
    <location>
        <begin position="697"/>
        <end position="717"/>
    </location>
</feature>
<comment type="subcellular location">
    <subcellularLocation>
        <location evidence="1">Membrane</location>
    </subcellularLocation>
</comment>
<dbReference type="GO" id="GO:0016020">
    <property type="term" value="C:membrane"/>
    <property type="evidence" value="ECO:0007669"/>
    <property type="project" value="UniProtKB-SubCell"/>
</dbReference>
<keyword evidence="6" id="KW-0029">Amino-acid transport</keyword>
<keyword evidence="5" id="KW-0732">Signal</keyword>